<evidence type="ECO:0000256" key="7">
    <source>
        <dbReference type="ARBA" id="ARBA00023002"/>
    </source>
</evidence>
<dbReference type="GO" id="GO:0019645">
    <property type="term" value="P:anaerobic electron transport chain"/>
    <property type="evidence" value="ECO:0007669"/>
    <property type="project" value="TreeGrafter"/>
</dbReference>
<keyword evidence="2" id="KW-0813">Transport</keyword>
<gene>
    <name evidence="11" type="ORF">Asulf_02289</name>
</gene>
<reference evidence="11 12" key="1">
    <citation type="journal article" date="2013" name="Genome Announc.">
        <title>Complete Genome Sequence of the Thermophilic and Facultatively Chemolithoautotrophic Sulfate Reducer Archaeoglobus sulfaticallidus Strain PM70-1T.</title>
        <authorList>
            <person name="Stokke R."/>
            <person name="Hocking W.P."/>
            <person name="Steinsbu B.O."/>
            <person name="Steen I.H."/>
        </authorList>
    </citation>
    <scope>NUCLEOTIDE SEQUENCE [LARGE SCALE GENOMIC DNA]</scope>
    <source>
        <strain evidence="11">PM70-1</strain>
    </source>
</reference>
<evidence type="ECO:0000256" key="6">
    <source>
        <dbReference type="ARBA" id="ARBA00022989"/>
    </source>
</evidence>
<dbReference type="Gene3D" id="1.20.950.20">
    <property type="entry name" value="Transmembrane di-heme cytochromes, Chain C"/>
    <property type="match status" value="1"/>
</dbReference>
<dbReference type="Pfam" id="PF02665">
    <property type="entry name" value="Nitrate_red_gam"/>
    <property type="match status" value="1"/>
</dbReference>
<dbReference type="InterPro" id="IPR036197">
    <property type="entry name" value="NarG-like_sf"/>
</dbReference>
<dbReference type="GO" id="GO:0008940">
    <property type="term" value="F:nitrate reductase activity"/>
    <property type="evidence" value="ECO:0007669"/>
    <property type="project" value="TreeGrafter"/>
</dbReference>
<dbReference type="PANTHER" id="PTHR30598:SF3">
    <property type="entry name" value="RESPIRATORY NITRATE REDUCTASE 1 GAMMA CHAIN"/>
    <property type="match status" value="1"/>
</dbReference>
<protein>
    <submittedName>
        <fullName evidence="11">Nitrate reductase gamma subunit</fullName>
    </submittedName>
</protein>
<dbReference type="GO" id="GO:0009055">
    <property type="term" value="F:electron transfer activity"/>
    <property type="evidence" value="ECO:0007669"/>
    <property type="project" value="TreeGrafter"/>
</dbReference>
<sequence>MSLIGTVVGVYIPYIAAFIFVVGVLYRVFQWSRSAVPFNITTTCGQQYSLPWLKRTWIDRFDSPFTWWETVIRMLMEIFLFRSLWKNVRYELPAQKAVSTKWLWVFGLVFHWSLLIVLIRHFRFFLEPVPWFVSTLMKLDGFFEVHMDWFQPHMTHILITGLTLLVALLYLLYRRLAFPKERTFSLPSDYIALILLLGVATTGLLMRYVYPVDVSEVKALAQGLLSFHPPANPDLDLMFMLHLLFVSTLLAYFPFSKLMHSAGIFFSPTRNMPNNCRAKRHVNPWNYPVKGVDWNEFYENFKDDLDEIEQMGFVVRPEEY</sequence>
<keyword evidence="7" id="KW-0560">Oxidoreductase</keyword>
<dbReference type="STRING" id="387631.Asulf_02289"/>
<dbReference type="GeneID" id="15393922"/>
<dbReference type="RefSeq" id="WP_015591837.1">
    <property type="nucleotide sequence ID" value="NC_021169.1"/>
</dbReference>
<evidence type="ECO:0000256" key="3">
    <source>
        <dbReference type="ARBA" id="ARBA00022475"/>
    </source>
</evidence>
<evidence type="ECO:0000256" key="8">
    <source>
        <dbReference type="ARBA" id="ARBA00023136"/>
    </source>
</evidence>
<dbReference type="NCBIfam" id="NF038037">
    <property type="entry name" value="cytob_DsrM"/>
    <property type="match status" value="1"/>
</dbReference>
<evidence type="ECO:0000256" key="5">
    <source>
        <dbReference type="ARBA" id="ARBA00022982"/>
    </source>
</evidence>
<evidence type="ECO:0000256" key="4">
    <source>
        <dbReference type="ARBA" id="ARBA00022692"/>
    </source>
</evidence>
<dbReference type="InterPro" id="IPR023234">
    <property type="entry name" value="NarG-like_domain"/>
</dbReference>
<dbReference type="AlphaFoldDB" id="N0BNJ6"/>
<keyword evidence="8 9" id="KW-0472">Membrane</keyword>
<keyword evidence="12" id="KW-1185">Reference proteome</keyword>
<accession>N0BNJ6</accession>
<keyword evidence="5" id="KW-0249">Electron transport</keyword>
<organism evidence="11 12">
    <name type="scientific">Archaeoglobus sulfaticallidus PM70-1</name>
    <dbReference type="NCBI Taxonomy" id="387631"/>
    <lineage>
        <taxon>Archaea</taxon>
        <taxon>Methanobacteriati</taxon>
        <taxon>Methanobacteriota</taxon>
        <taxon>Archaeoglobi</taxon>
        <taxon>Archaeoglobales</taxon>
        <taxon>Archaeoglobaceae</taxon>
        <taxon>Archaeoglobus</taxon>
    </lineage>
</organism>
<name>N0BNJ6_9EURY</name>
<dbReference type="OrthoDB" id="50403at2157"/>
<keyword evidence="6 9" id="KW-1133">Transmembrane helix</keyword>
<evidence type="ECO:0000256" key="9">
    <source>
        <dbReference type="SAM" id="Phobius"/>
    </source>
</evidence>
<dbReference type="SUPFAM" id="SSF103501">
    <property type="entry name" value="Respiratory nitrate reductase 1 gamma chain"/>
    <property type="match status" value="1"/>
</dbReference>
<evidence type="ECO:0000256" key="2">
    <source>
        <dbReference type="ARBA" id="ARBA00022448"/>
    </source>
</evidence>
<evidence type="ECO:0000313" key="11">
    <source>
        <dbReference type="EMBL" id="AGK62241.1"/>
    </source>
</evidence>
<evidence type="ECO:0000259" key="10">
    <source>
        <dbReference type="Pfam" id="PF02665"/>
    </source>
</evidence>
<dbReference type="GO" id="GO:0020037">
    <property type="term" value="F:heme binding"/>
    <property type="evidence" value="ECO:0007669"/>
    <property type="project" value="TreeGrafter"/>
</dbReference>
<feature type="transmembrane region" description="Helical" evidence="9">
    <location>
        <begin position="157"/>
        <end position="178"/>
    </location>
</feature>
<evidence type="ECO:0000313" key="12">
    <source>
        <dbReference type="Proteomes" id="UP000013307"/>
    </source>
</evidence>
<dbReference type="eggNOG" id="arCOG02194">
    <property type="taxonomic scope" value="Archaea"/>
</dbReference>
<keyword evidence="3" id="KW-1003">Cell membrane</keyword>
<feature type="transmembrane region" description="Helical" evidence="9">
    <location>
        <begin position="190"/>
        <end position="210"/>
    </location>
</feature>
<feature type="transmembrane region" description="Helical" evidence="9">
    <location>
        <begin position="237"/>
        <end position="255"/>
    </location>
</feature>
<feature type="domain" description="NarG-like" evidence="10">
    <location>
        <begin position="88"/>
        <end position="261"/>
    </location>
</feature>
<dbReference type="KEGG" id="ast:Asulf_02289"/>
<feature type="transmembrane region" description="Helical" evidence="9">
    <location>
        <begin position="7"/>
        <end position="29"/>
    </location>
</feature>
<evidence type="ECO:0000256" key="1">
    <source>
        <dbReference type="ARBA" id="ARBA00004651"/>
    </source>
</evidence>
<dbReference type="GO" id="GO:0005886">
    <property type="term" value="C:plasma membrane"/>
    <property type="evidence" value="ECO:0007669"/>
    <property type="project" value="UniProtKB-SubCell"/>
</dbReference>
<keyword evidence="4 9" id="KW-0812">Transmembrane</keyword>
<dbReference type="PANTHER" id="PTHR30598">
    <property type="entry name" value="NITRATE REDUCTASE PRIVATE CHAPERONE, REDOX ENZYME MATURATION PROTEIN REMP FAMILY"/>
    <property type="match status" value="1"/>
</dbReference>
<dbReference type="Proteomes" id="UP000013307">
    <property type="component" value="Chromosome"/>
</dbReference>
<dbReference type="HOGENOM" id="CLU_067516_0_0_2"/>
<dbReference type="InterPro" id="IPR051936">
    <property type="entry name" value="Heme-iron_electron_transfer"/>
</dbReference>
<dbReference type="InterPro" id="IPR047660">
    <property type="entry name" value="DsrM"/>
</dbReference>
<proteinExistence type="predicted"/>
<comment type="subcellular location">
    <subcellularLocation>
        <location evidence="1">Cell membrane</location>
        <topology evidence="1">Multi-pass membrane protein</topology>
    </subcellularLocation>
</comment>
<feature type="transmembrane region" description="Helical" evidence="9">
    <location>
        <begin position="102"/>
        <end position="122"/>
    </location>
</feature>
<dbReference type="EMBL" id="CP005290">
    <property type="protein sequence ID" value="AGK62241.1"/>
    <property type="molecule type" value="Genomic_DNA"/>
</dbReference>